<dbReference type="KEGG" id="cat:CA2559_00140"/>
<evidence type="ECO:0000313" key="5">
    <source>
        <dbReference type="Proteomes" id="UP000002297"/>
    </source>
</evidence>
<evidence type="ECO:0000256" key="1">
    <source>
        <dbReference type="SAM" id="MobiDB-lite"/>
    </source>
</evidence>
<dbReference type="eggNOG" id="COG3876">
    <property type="taxonomic scope" value="Bacteria"/>
</dbReference>
<dbReference type="AlphaFoldDB" id="A3U4F0"/>
<dbReference type="STRING" id="216432.CA2559_00140"/>
<keyword evidence="5" id="KW-1185">Reference proteome</keyword>
<evidence type="ECO:0000313" key="4">
    <source>
        <dbReference type="EMBL" id="EAP87117.1"/>
    </source>
</evidence>
<dbReference type="PANTHER" id="PTHR42915:SF1">
    <property type="entry name" value="PEPTIDOGLYCAN BETA-N-ACETYLMURAMIDASE NAMZ"/>
    <property type="match status" value="1"/>
</dbReference>
<dbReference type="Pfam" id="PF07075">
    <property type="entry name" value="NamZ_N"/>
    <property type="match status" value="1"/>
</dbReference>
<dbReference type="HOGENOM" id="CLU_033227_0_0_10"/>
<dbReference type="PIRSF" id="PIRSF016719">
    <property type="entry name" value="UCP016719"/>
    <property type="match status" value="1"/>
</dbReference>
<feature type="domain" description="Peptidoglycan beta-N-acetylmuramidase NamZ C-terminal" evidence="3">
    <location>
        <begin position="281"/>
        <end position="419"/>
    </location>
</feature>
<evidence type="ECO:0000259" key="3">
    <source>
        <dbReference type="Pfam" id="PF20732"/>
    </source>
</evidence>
<feature type="region of interest" description="Disordered" evidence="1">
    <location>
        <begin position="25"/>
        <end position="51"/>
    </location>
</feature>
<evidence type="ECO:0008006" key="6">
    <source>
        <dbReference type="Google" id="ProtNLM"/>
    </source>
</evidence>
<dbReference type="Gene3D" id="3.90.1150.140">
    <property type="match status" value="1"/>
</dbReference>
<protein>
    <recommendedName>
        <fullName evidence="6">DUF1343 domain-containing protein</fullName>
    </recommendedName>
</protein>
<dbReference type="Pfam" id="PF20732">
    <property type="entry name" value="NamZ_C"/>
    <property type="match status" value="1"/>
</dbReference>
<dbReference type="Gene3D" id="3.40.50.12170">
    <property type="entry name" value="Uncharacterised protein PF07075, DUF1343"/>
    <property type="match status" value="1"/>
</dbReference>
<organism evidence="4 5">
    <name type="scientific">Croceibacter atlanticus (strain ATCC BAA-628 / JCM 21780 / CIP 108009 / IAM 15332 / KCTC 12090 / HTCC2559)</name>
    <dbReference type="NCBI Taxonomy" id="216432"/>
    <lineage>
        <taxon>Bacteria</taxon>
        <taxon>Pseudomonadati</taxon>
        <taxon>Bacteroidota</taxon>
        <taxon>Flavobacteriia</taxon>
        <taxon>Flavobacteriales</taxon>
        <taxon>Flavobacteriaceae</taxon>
        <taxon>Croceibacter</taxon>
    </lineage>
</organism>
<sequence length="421" mass="47090">MNMWFKNTAFVMVFTFLSCGNGKTQVNNTSKASENEKIKTTQSTTTRSPQRGLSVTVGANQFEEYLPLLKDKKVAIVGNQTSIVFKNSGYVHLVDTLLSKGVTITKVFAPEHGFRGQADAGEKVNDSKDTKTGLPIISLYGNNKKPSVEQLNNVDVIVFDIQDVGARFYTYISTLHYIMEACAEQGKQLIVLDRPNPNGHYADGPLLDQKHSSFVGMHPVPVVHGMTIGEYAQMISGEGWLDTPKKTDLTVIPVKNYNKSMPYNLPIKPSPNLPNSTAVNLYPTLCFFEGTNVNAGRGTNKQFQVFGSPYLNPEIYNFKYTPKANEGSKYPKHLGELCYGFDLSENNKRFTELHLEILISAYNNTANKAEFFNSFFTKLAGTTILQEQIESGLTAEEISETWQEGLKIYNQVRTAYELYKR</sequence>
<proteinExistence type="predicted"/>
<dbReference type="PANTHER" id="PTHR42915">
    <property type="entry name" value="HYPOTHETICAL 460 KDA PROTEIN IN FEUA-SIGW INTERGENIC REGION [PRECURSOR]"/>
    <property type="match status" value="1"/>
</dbReference>
<reference evidence="4 5" key="1">
    <citation type="journal article" date="2010" name="J. Bacteriol.">
        <title>The complete genome sequence of Croceibacter atlanticus HTCC2559T.</title>
        <authorList>
            <person name="Oh H.M."/>
            <person name="Kang I."/>
            <person name="Ferriera S."/>
            <person name="Giovannoni S.J."/>
            <person name="Cho J.C."/>
        </authorList>
    </citation>
    <scope>NUCLEOTIDE SEQUENCE [LARGE SCALE GENOMIC DNA]</scope>
    <source>
        <strain evidence="5">ATCC BAA-628 / HTCC2559 / KCTC 12090</strain>
    </source>
</reference>
<name>A3U4F0_CROAH</name>
<dbReference type="GO" id="GO:0033922">
    <property type="term" value="F:peptidoglycan beta-N-acetylmuramidase activity"/>
    <property type="evidence" value="ECO:0007669"/>
    <property type="project" value="InterPro"/>
</dbReference>
<dbReference type="InterPro" id="IPR048503">
    <property type="entry name" value="NamZ_C"/>
</dbReference>
<dbReference type="EMBL" id="CP002046">
    <property type="protein sequence ID" value="EAP87117.1"/>
    <property type="molecule type" value="Genomic_DNA"/>
</dbReference>
<dbReference type="InterPro" id="IPR008302">
    <property type="entry name" value="NamZ"/>
</dbReference>
<gene>
    <name evidence="4" type="ordered locus">CA2559_00140</name>
</gene>
<feature type="domain" description="Peptidoglycan beta-N-acetylmuramidase NamZ N-terminal" evidence="2">
    <location>
        <begin position="74"/>
        <end position="276"/>
    </location>
</feature>
<evidence type="ECO:0000259" key="2">
    <source>
        <dbReference type="Pfam" id="PF07075"/>
    </source>
</evidence>
<dbReference type="Proteomes" id="UP000002297">
    <property type="component" value="Chromosome"/>
</dbReference>
<feature type="compositionally biased region" description="Low complexity" evidence="1">
    <location>
        <begin position="40"/>
        <end position="51"/>
    </location>
</feature>
<dbReference type="InterPro" id="IPR048502">
    <property type="entry name" value="NamZ_N"/>
</dbReference>
<dbReference type="PROSITE" id="PS51257">
    <property type="entry name" value="PROKAR_LIPOPROTEIN"/>
    <property type="match status" value="1"/>
</dbReference>
<accession>A3U4F0</accession>